<dbReference type="CDD" id="cd07067">
    <property type="entry name" value="HP_PGM_like"/>
    <property type="match status" value="1"/>
</dbReference>
<organism evidence="1">
    <name type="scientific">Hokovirus HKV1</name>
    <dbReference type="NCBI Taxonomy" id="1977638"/>
    <lineage>
        <taxon>Viruses</taxon>
        <taxon>Varidnaviria</taxon>
        <taxon>Bamfordvirae</taxon>
        <taxon>Nucleocytoviricota</taxon>
        <taxon>Megaviricetes</taxon>
        <taxon>Imitervirales</taxon>
        <taxon>Mimiviridae</taxon>
        <taxon>Klosneuvirinae</taxon>
        <taxon>Hokovirus</taxon>
    </lineage>
</organism>
<dbReference type="InterPro" id="IPR029033">
    <property type="entry name" value="His_PPase_superfam"/>
</dbReference>
<dbReference type="InterPro" id="IPR013078">
    <property type="entry name" value="His_Pase_superF_clade-1"/>
</dbReference>
<dbReference type="InterPro" id="IPR051710">
    <property type="entry name" value="Phosphatase_SH3-domain"/>
</dbReference>
<reference evidence="1" key="1">
    <citation type="journal article" date="2017" name="Science">
        <title>Giant viruses with an expanded complement of translation system components.</title>
        <authorList>
            <person name="Schulz F."/>
            <person name="Yutin N."/>
            <person name="Ivanova N.N."/>
            <person name="Ortega D.R."/>
            <person name="Lee T.K."/>
            <person name="Vierheilig J."/>
            <person name="Daims H."/>
            <person name="Horn M."/>
            <person name="Wagner M."/>
            <person name="Jensen G.J."/>
            <person name="Kyrpides N.C."/>
            <person name="Koonin E.V."/>
            <person name="Woyke T."/>
        </authorList>
    </citation>
    <scope>NUCLEOTIDE SEQUENCE</scope>
    <source>
        <strain evidence="1">HKV1</strain>
    </source>
</reference>
<protein>
    <submittedName>
        <fullName evidence="1">Histidine phosphatase superfamily branch 1</fullName>
    </submittedName>
</protein>
<sequence>MTSIIIRHAHDDNPYYKHSHDKKITSLGKSLAYKLGDKLVNKYGYPDIIFCSPFTRTIQTTKKIKKSIDKKIKIIIDNRLSRYFTHKEKKHPDVYTKTIKKDIPIYETYDEFKKRCDSFINDINYYKKKKYNIWIITHVLVLKRITKKFRIKIHKHIDYLEYYKL</sequence>
<name>A0A1V0SF86_9VIRU</name>
<accession>A0A1V0SF86</accession>
<dbReference type="Gene3D" id="3.40.50.1240">
    <property type="entry name" value="Phosphoglycerate mutase-like"/>
    <property type="match status" value="1"/>
</dbReference>
<proteinExistence type="predicted"/>
<gene>
    <name evidence="1" type="ORF">Hokovirus_1_265</name>
</gene>
<dbReference type="EMBL" id="KY684103">
    <property type="protein sequence ID" value="ARF10386.1"/>
    <property type="molecule type" value="Genomic_DNA"/>
</dbReference>
<dbReference type="PANTHER" id="PTHR16469:SF27">
    <property type="entry name" value="UBIQUITIN-ASSOCIATED AND SH3 DOMAIN-CONTAINING BA-RELATED"/>
    <property type="match status" value="1"/>
</dbReference>
<evidence type="ECO:0000313" key="1">
    <source>
        <dbReference type="EMBL" id="ARF10386.1"/>
    </source>
</evidence>
<dbReference type="PANTHER" id="PTHR16469">
    <property type="entry name" value="UBIQUITIN-ASSOCIATED AND SH3 DOMAIN-CONTAINING BA-RELATED"/>
    <property type="match status" value="1"/>
</dbReference>
<dbReference type="SUPFAM" id="SSF53254">
    <property type="entry name" value="Phosphoglycerate mutase-like"/>
    <property type="match status" value="1"/>
</dbReference>
<dbReference type="Pfam" id="PF00300">
    <property type="entry name" value="His_Phos_1"/>
    <property type="match status" value="1"/>
</dbReference>